<feature type="region of interest" description="Disordered" evidence="3">
    <location>
        <begin position="46"/>
        <end position="66"/>
    </location>
</feature>
<protein>
    <submittedName>
        <fullName evidence="4">Ribonuclease</fullName>
    </submittedName>
</protein>
<dbReference type="Pfam" id="PF00545">
    <property type="entry name" value="Ribonuclease"/>
    <property type="match status" value="1"/>
</dbReference>
<reference evidence="4 5" key="1">
    <citation type="submission" date="2021-04" db="EMBL/GenBank/DDBJ databases">
        <title>The genome sequence of Ideonella sp. 3Y2.</title>
        <authorList>
            <person name="Liu Y."/>
        </authorList>
    </citation>
    <scope>NUCLEOTIDE SEQUENCE [LARGE SCALE GENOMIC DNA]</scope>
    <source>
        <strain evidence="4 5">3Y2</strain>
    </source>
</reference>
<sequence>MATVRLSDLPVEARRTDSLIRAGGPFPYAKDGTVFGNRERLLPRQPRGHYREYTVPTPGSRDRGARRIVCGGKQPREPEACYYTQDHYASFRRIVP</sequence>
<accession>A0A940YIU3</accession>
<name>A0A940YIU3_9BURK</name>
<dbReference type="EMBL" id="JAGQDD010000024">
    <property type="protein sequence ID" value="MBQ0933192.1"/>
    <property type="molecule type" value="Genomic_DNA"/>
</dbReference>
<evidence type="ECO:0000256" key="1">
    <source>
        <dbReference type="ARBA" id="ARBA00022722"/>
    </source>
</evidence>
<keyword evidence="2" id="KW-0378">Hydrolase</keyword>
<keyword evidence="1" id="KW-0540">Nuclease</keyword>
<dbReference type="Proteomes" id="UP000676246">
    <property type="component" value="Unassembled WGS sequence"/>
</dbReference>
<dbReference type="Gene3D" id="3.10.450.30">
    <property type="entry name" value="Microbial ribonucleases"/>
    <property type="match status" value="1"/>
</dbReference>
<dbReference type="CDD" id="cd00607">
    <property type="entry name" value="RNase_Sa"/>
    <property type="match status" value="1"/>
</dbReference>
<evidence type="ECO:0000313" key="5">
    <source>
        <dbReference type="Proteomes" id="UP000676246"/>
    </source>
</evidence>
<proteinExistence type="predicted"/>
<keyword evidence="5" id="KW-1185">Reference proteome</keyword>
<dbReference type="InterPro" id="IPR000026">
    <property type="entry name" value="N1-like"/>
</dbReference>
<organism evidence="4 5">
    <name type="scientific">Ideonella alba</name>
    <dbReference type="NCBI Taxonomy" id="2824118"/>
    <lineage>
        <taxon>Bacteria</taxon>
        <taxon>Pseudomonadati</taxon>
        <taxon>Pseudomonadota</taxon>
        <taxon>Betaproteobacteria</taxon>
        <taxon>Burkholderiales</taxon>
        <taxon>Sphaerotilaceae</taxon>
        <taxon>Ideonella</taxon>
    </lineage>
</organism>
<evidence type="ECO:0000313" key="4">
    <source>
        <dbReference type="EMBL" id="MBQ0933192.1"/>
    </source>
</evidence>
<dbReference type="SUPFAM" id="SSF53933">
    <property type="entry name" value="Microbial ribonucleases"/>
    <property type="match status" value="1"/>
</dbReference>
<dbReference type="GO" id="GO:0003723">
    <property type="term" value="F:RNA binding"/>
    <property type="evidence" value="ECO:0007669"/>
    <property type="project" value="InterPro"/>
</dbReference>
<dbReference type="GO" id="GO:0004521">
    <property type="term" value="F:RNA endonuclease activity"/>
    <property type="evidence" value="ECO:0007669"/>
    <property type="project" value="InterPro"/>
</dbReference>
<gene>
    <name evidence="4" type="ORF">KAK03_22195</name>
</gene>
<dbReference type="AlphaFoldDB" id="A0A940YIU3"/>
<dbReference type="GO" id="GO:0016787">
    <property type="term" value="F:hydrolase activity"/>
    <property type="evidence" value="ECO:0007669"/>
    <property type="project" value="UniProtKB-KW"/>
</dbReference>
<comment type="caution">
    <text evidence="4">The sequence shown here is derived from an EMBL/GenBank/DDBJ whole genome shotgun (WGS) entry which is preliminary data.</text>
</comment>
<dbReference type="InterPro" id="IPR016191">
    <property type="entry name" value="Ribonuclease/ribotoxin"/>
</dbReference>
<evidence type="ECO:0000256" key="2">
    <source>
        <dbReference type="ARBA" id="ARBA00022801"/>
    </source>
</evidence>
<evidence type="ECO:0000256" key="3">
    <source>
        <dbReference type="SAM" id="MobiDB-lite"/>
    </source>
</evidence>